<dbReference type="GO" id="GO:0004359">
    <property type="term" value="F:glutaminase activity"/>
    <property type="evidence" value="ECO:0007669"/>
    <property type="project" value="RHEA"/>
</dbReference>
<keyword evidence="3 8" id="KW-0436">Ligase</keyword>
<comment type="function">
    <text evidence="8">Small subunit of the glutamine-dependent carbamoyl phosphate synthetase (CPSase). CPSase catalyzes the formation of carbamoyl phosphate from the ammonia moiety of glutamine, carbonate, and phosphate donated by ATP, constituting the first step of 2 biosynthetic pathways, one leading to arginine and/or urea and the other to pyrimidine nucleotides. The small subunit (glutamine amidotransferase) binds and cleaves glutamine to supply the large subunit with the substrate ammonia.</text>
</comment>
<dbReference type="SUPFAM" id="SSF52021">
    <property type="entry name" value="Carbamoyl phosphate synthetase, small subunit N-terminal domain"/>
    <property type="match status" value="1"/>
</dbReference>
<evidence type="ECO:0000313" key="11">
    <source>
        <dbReference type="Proteomes" id="UP000177141"/>
    </source>
</evidence>
<evidence type="ECO:0000256" key="1">
    <source>
        <dbReference type="ARBA" id="ARBA00005077"/>
    </source>
</evidence>
<dbReference type="PRINTS" id="PR00096">
    <property type="entry name" value="GATASE"/>
</dbReference>
<keyword evidence="5 8" id="KW-0067">ATP-binding</keyword>
<dbReference type="GO" id="GO:0005524">
    <property type="term" value="F:ATP binding"/>
    <property type="evidence" value="ECO:0007669"/>
    <property type="project" value="UniProtKB-UniRule"/>
</dbReference>
<dbReference type="GO" id="GO:0004088">
    <property type="term" value="F:carbamoyl-phosphate synthase (glutamine-hydrolyzing) activity"/>
    <property type="evidence" value="ECO:0007669"/>
    <property type="project" value="UniProtKB-UniRule"/>
</dbReference>
<keyword evidence="8" id="KW-0028">Amino-acid biosynthesis</keyword>
<protein>
    <recommendedName>
        <fullName evidence="8">Carbamoyl phosphate synthase small chain</fullName>
        <ecNumber evidence="8">6.3.5.5</ecNumber>
    </recommendedName>
    <alternativeName>
        <fullName evidence="8">Carbamoyl phosphate synthetase glutamine chain</fullName>
    </alternativeName>
</protein>
<dbReference type="Pfam" id="PF00988">
    <property type="entry name" value="CPSase_sm_chain"/>
    <property type="match status" value="1"/>
</dbReference>
<dbReference type="NCBIfam" id="NF009475">
    <property type="entry name" value="PRK12838.1"/>
    <property type="match status" value="1"/>
</dbReference>
<dbReference type="CDD" id="cd01744">
    <property type="entry name" value="GATase1_CPSase"/>
    <property type="match status" value="1"/>
</dbReference>
<dbReference type="GO" id="GO:0006207">
    <property type="term" value="P:'de novo' pyrimidine nucleobase biosynthetic process"/>
    <property type="evidence" value="ECO:0007669"/>
    <property type="project" value="InterPro"/>
</dbReference>
<feature type="region of interest" description="CPSase" evidence="8">
    <location>
        <begin position="1"/>
        <end position="172"/>
    </location>
</feature>
<dbReference type="GO" id="GO:0006541">
    <property type="term" value="P:glutamine metabolic process"/>
    <property type="evidence" value="ECO:0007669"/>
    <property type="project" value="InterPro"/>
</dbReference>
<dbReference type="SUPFAM" id="SSF52317">
    <property type="entry name" value="Class I glutamine amidotransferase-like"/>
    <property type="match status" value="1"/>
</dbReference>
<evidence type="ECO:0000256" key="4">
    <source>
        <dbReference type="ARBA" id="ARBA00022741"/>
    </source>
</evidence>
<comment type="subunit">
    <text evidence="8">Composed of two chains; the small (or glutamine) chain promotes the hydrolysis of glutamine to ammonia, which is used by the large (or ammonia) chain to synthesize carbamoyl phosphate. Tetramer of heterodimers (alpha,beta)4.</text>
</comment>
<dbReference type="PRINTS" id="PR00097">
    <property type="entry name" value="ANTSNTHASEII"/>
</dbReference>
<comment type="pathway">
    <text evidence="8">Pyrimidine metabolism; UMP biosynthesis via de novo pathway; (S)-dihydroorotate from bicarbonate: step 1/3.</text>
</comment>
<keyword evidence="8" id="KW-0055">Arginine biosynthesis</keyword>
<dbReference type="Gene3D" id="3.40.50.880">
    <property type="match status" value="1"/>
</dbReference>
<feature type="active site" description="Nucleophile" evidence="8">
    <location>
        <position position="247"/>
    </location>
</feature>
<dbReference type="PANTHER" id="PTHR43418:SF7">
    <property type="entry name" value="CARBAMOYL-PHOSPHATE SYNTHASE SMALL CHAIN"/>
    <property type="match status" value="1"/>
</dbReference>
<evidence type="ECO:0000256" key="3">
    <source>
        <dbReference type="ARBA" id="ARBA00022598"/>
    </source>
</evidence>
<evidence type="ECO:0000256" key="2">
    <source>
        <dbReference type="ARBA" id="ARBA00007800"/>
    </source>
</evidence>
<feature type="domain" description="Carbamoyl-phosphate synthase small subunit N-terminal" evidence="9">
    <location>
        <begin position="4"/>
        <end position="135"/>
    </location>
</feature>
<feature type="binding site" evidence="8">
    <location>
        <position position="293"/>
    </location>
    <ligand>
        <name>L-glutamine</name>
        <dbReference type="ChEBI" id="CHEBI:58359"/>
    </ligand>
</feature>
<feature type="binding site" evidence="8">
    <location>
        <position position="292"/>
    </location>
    <ligand>
        <name>L-glutamine</name>
        <dbReference type="ChEBI" id="CHEBI:58359"/>
    </ligand>
</feature>
<evidence type="ECO:0000313" key="10">
    <source>
        <dbReference type="EMBL" id="OGK48540.1"/>
    </source>
</evidence>
<feature type="binding site" evidence="8">
    <location>
        <position position="290"/>
    </location>
    <ligand>
        <name>L-glutamine</name>
        <dbReference type="ChEBI" id="CHEBI:58359"/>
    </ligand>
</feature>
<feature type="binding site" evidence="8">
    <location>
        <position position="251"/>
    </location>
    <ligand>
        <name>L-glutamine</name>
        <dbReference type="ChEBI" id="CHEBI:58359"/>
    </ligand>
</feature>
<comment type="similarity">
    <text evidence="2 8">Belongs to the CarA family.</text>
</comment>
<dbReference type="Gene3D" id="3.50.30.20">
    <property type="entry name" value="Carbamoyl-phosphate synthase small subunit, N-terminal domain"/>
    <property type="match status" value="1"/>
</dbReference>
<comment type="catalytic activity">
    <reaction evidence="7 8">
        <text>hydrogencarbonate + L-glutamine + 2 ATP + H2O = carbamoyl phosphate + L-glutamate + 2 ADP + phosphate + 2 H(+)</text>
        <dbReference type="Rhea" id="RHEA:18633"/>
        <dbReference type="ChEBI" id="CHEBI:15377"/>
        <dbReference type="ChEBI" id="CHEBI:15378"/>
        <dbReference type="ChEBI" id="CHEBI:17544"/>
        <dbReference type="ChEBI" id="CHEBI:29985"/>
        <dbReference type="ChEBI" id="CHEBI:30616"/>
        <dbReference type="ChEBI" id="CHEBI:43474"/>
        <dbReference type="ChEBI" id="CHEBI:58228"/>
        <dbReference type="ChEBI" id="CHEBI:58359"/>
        <dbReference type="ChEBI" id="CHEBI:456216"/>
        <dbReference type="EC" id="6.3.5.5"/>
    </reaction>
</comment>
<gene>
    <name evidence="8" type="primary">carA</name>
    <name evidence="10" type="ORF">A3A93_03710</name>
</gene>
<reference evidence="10 11" key="1">
    <citation type="journal article" date="2016" name="Nat. Commun.">
        <title>Thousands of microbial genomes shed light on interconnected biogeochemical processes in an aquifer system.</title>
        <authorList>
            <person name="Anantharaman K."/>
            <person name="Brown C.T."/>
            <person name="Hug L.A."/>
            <person name="Sharon I."/>
            <person name="Castelle C.J."/>
            <person name="Probst A.J."/>
            <person name="Thomas B.C."/>
            <person name="Singh A."/>
            <person name="Wilkins M.J."/>
            <person name="Karaoz U."/>
            <person name="Brodie E.L."/>
            <person name="Williams K.H."/>
            <person name="Hubbard S.S."/>
            <person name="Banfield J.F."/>
        </authorList>
    </citation>
    <scope>NUCLEOTIDE SEQUENCE [LARGE SCALE GENOMIC DNA]</scope>
</reference>
<keyword evidence="8" id="KW-0665">Pyrimidine biosynthesis</keyword>
<proteinExistence type="inferred from homology"/>
<dbReference type="HAMAP" id="MF_01209">
    <property type="entry name" value="CPSase_S_chain"/>
    <property type="match status" value="1"/>
</dbReference>
<dbReference type="PANTHER" id="PTHR43418">
    <property type="entry name" value="MULTIFUNCTIONAL TRYPTOPHAN BIOSYNTHESIS PROTEIN-RELATED"/>
    <property type="match status" value="1"/>
</dbReference>
<evidence type="ECO:0000256" key="5">
    <source>
        <dbReference type="ARBA" id="ARBA00022840"/>
    </source>
</evidence>
<dbReference type="InterPro" id="IPR036480">
    <property type="entry name" value="CarbP_synth_ssu_N_sf"/>
</dbReference>
<organism evidence="10 11">
    <name type="scientific">Candidatus Roizmanbacteria bacterium RIFCSPLOWO2_01_FULL_38_12</name>
    <dbReference type="NCBI Taxonomy" id="1802061"/>
    <lineage>
        <taxon>Bacteria</taxon>
        <taxon>Candidatus Roizmaniibacteriota</taxon>
    </lineage>
</organism>
<evidence type="ECO:0000256" key="7">
    <source>
        <dbReference type="ARBA" id="ARBA00048816"/>
    </source>
</evidence>
<dbReference type="InterPro" id="IPR050472">
    <property type="entry name" value="Anth_synth/Amidotransfase"/>
</dbReference>
<keyword evidence="6 8" id="KW-0315">Glutamine amidotransferase</keyword>
<dbReference type="NCBIfam" id="TIGR01368">
    <property type="entry name" value="CPSaseIIsmall"/>
    <property type="match status" value="1"/>
</dbReference>
<sequence>MKSKQARLVMQDGSSFVGMNFGHHSSVAGEVVFTTGMVGYPESMTDPSYRGQILIFTYPLIGNYGVPENQSWESRQINVAGIVVSTYIDDNSHPSSTRTLGEWLKSEKKPGIEIKDTRLLTQKLREKGAMLGKIIIDKDIPWYDPNVINIVDEVSTKSVYTVTPENTKKTKKIVLIDCGQKRNIVRSLVRHGATVTVVPWDFDLTKYNKTYDGVVVSNGPGDPKIVKSTIATVAALLKKNTPVLGICLGHQILALAAGGDTYKLKYGHRSQNQPCKIHDGSEKYFLTTQNHGFAVGKIPKGFQEWFSNGNDGTNEGIIHARWPFMSVQFHPEAFPGPNDTRWIFDYFLKKTGLLRHPEFISGSDPETSSG</sequence>
<evidence type="ECO:0000256" key="6">
    <source>
        <dbReference type="ARBA" id="ARBA00022962"/>
    </source>
</evidence>
<feature type="binding site" evidence="8">
    <location>
        <position position="248"/>
    </location>
    <ligand>
        <name>L-glutamine</name>
        <dbReference type="ChEBI" id="CHEBI:58359"/>
    </ligand>
</feature>
<dbReference type="UniPathway" id="UPA00068">
    <property type="reaction ID" value="UER00171"/>
</dbReference>
<feature type="binding site" evidence="8">
    <location>
        <position position="221"/>
    </location>
    <ligand>
        <name>L-glutamine</name>
        <dbReference type="ChEBI" id="CHEBI:58359"/>
    </ligand>
</feature>
<feature type="active site" evidence="8">
    <location>
        <position position="332"/>
    </location>
</feature>
<dbReference type="GO" id="GO:0006526">
    <property type="term" value="P:L-arginine biosynthetic process"/>
    <property type="evidence" value="ECO:0007669"/>
    <property type="project" value="UniProtKB-UniRule"/>
</dbReference>
<dbReference type="EC" id="6.3.5.5" evidence="8"/>
<dbReference type="InterPro" id="IPR029062">
    <property type="entry name" value="Class_I_gatase-like"/>
</dbReference>
<dbReference type="InterPro" id="IPR017926">
    <property type="entry name" value="GATASE"/>
</dbReference>
<comment type="caution">
    <text evidence="10">The sequence shown here is derived from an EMBL/GenBank/DDBJ whole genome shotgun (WGS) entry which is preliminary data.</text>
</comment>
<dbReference type="InterPro" id="IPR006274">
    <property type="entry name" value="CarbamoylP_synth_ssu"/>
</dbReference>
<evidence type="ECO:0000256" key="8">
    <source>
        <dbReference type="HAMAP-Rule" id="MF_01209"/>
    </source>
</evidence>
<dbReference type="AlphaFoldDB" id="A0A1F7IYU3"/>
<comment type="catalytic activity">
    <reaction evidence="8">
        <text>L-glutamine + H2O = L-glutamate + NH4(+)</text>
        <dbReference type="Rhea" id="RHEA:15889"/>
        <dbReference type="ChEBI" id="CHEBI:15377"/>
        <dbReference type="ChEBI" id="CHEBI:28938"/>
        <dbReference type="ChEBI" id="CHEBI:29985"/>
        <dbReference type="ChEBI" id="CHEBI:58359"/>
    </reaction>
</comment>
<dbReference type="Pfam" id="PF00117">
    <property type="entry name" value="GATase"/>
    <property type="match status" value="1"/>
</dbReference>
<dbReference type="PROSITE" id="PS51273">
    <property type="entry name" value="GATASE_TYPE_1"/>
    <property type="match status" value="1"/>
</dbReference>
<dbReference type="Proteomes" id="UP000177141">
    <property type="component" value="Unassembled WGS sequence"/>
</dbReference>
<feature type="active site" evidence="8">
    <location>
        <position position="330"/>
    </location>
</feature>
<accession>A0A1F7IYU3</accession>
<feature type="binding site" evidence="8">
    <location>
        <position position="219"/>
    </location>
    <ligand>
        <name>L-glutamine</name>
        <dbReference type="ChEBI" id="CHEBI:58359"/>
    </ligand>
</feature>
<name>A0A1F7IYU3_9BACT</name>
<dbReference type="InterPro" id="IPR002474">
    <property type="entry name" value="CarbamoylP_synth_ssu_N"/>
</dbReference>
<feature type="binding site" evidence="8">
    <location>
        <position position="48"/>
    </location>
    <ligand>
        <name>L-glutamine</name>
        <dbReference type="ChEBI" id="CHEBI:58359"/>
    </ligand>
</feature>
<keyword evidence="4 8" id="KW-0547">Nucleotide-binding</keyword>
<dbReference type="EMBL" id="MGAL01000014">
    <property type="protein sequence ID" value="OGK48540.1"/>
    <property type="molecule type" value="Genomic_DNA"/>
</dbReference>
<dbReference type="STRING" id="1802061.A3A93_03710"/>
<dbReference type="PRINTS" id="PR00099">
    <property type="entry name" value="CPSGATASE"/>
</dbReference>
<dbReference type="UniPathway" id="UPA00070">
    <property type="reaction ID" value="UER00115"/>
</dbReference>
<comment type="pathway">
    <text evidence="1 8">Amino-acid biosynthesis; L-arginine biosynthesis; carbamoyl phosphate from bicarbonate: step 1/1.</text>
</comment>
<dbReference type="InterPro" id="IPR035686">
    <property type="entry name" value="CPSase_GATase1"/>
</dbReference>
<dbReference type="SMART" id="SM01097">
    <property type="entry name" value="CPSase_sm_chain"/>
    <property type="match status" value="1"/>
</dbReference>
<evidence type="ECO:0000259" key="9">
    <source>
        <dbReference type="SMART" id="SM01097"/>
    </source>
</evidence>
<dbReference type="GO" id="GO:0044205">
    <property type="term" value="P:'de novo' UMP biosynthetic process"/>
    <property type="evidence" value="ECO:0007669"/>
    <property type="project" value="UniProtKB-UniRule"/>
</dbReference>